<evidence type="ECO:0008006" key="3">
    <source>
        <dbReference type="Google" id="ProtNLM"/>
    </source>
</evidence>
<protein>
    <recommendedName>
        <fullName evidence="3">CopG family transcriptional regulator</fullName>
    </recommendedName>
</protein>
<sequence>MDDVTIRLSAAEYADLADLADATASTPEEHALAAVRAHLRRERQQVGEAAARLAERHAPLLKRLGE</sequence>
<evidence type="ECO:0000313" key="2">
    <source>
        <dbReference type="Proteomes" id="UP000252004"/>
    </source>
</evidence>
<gene>
    <name evidence="1" type="ORF">C0216_26705</name>
</gene>
<evidence type="ECO:0000313" key="1">
    <source>
        <dbReference type="EMBL" id="AXE26553.1"/>
    </source>
</evidence>
<keyword evidence="2" id="KW-1185">Reference proteome</keyword>
<name>A0A344U6N2_9ACTN</name>
<dbReference type="EMBL" id="CP030862">
    <property type="protein sequence ID" value="AXE26553.1"/>
    <property type="molecule type" value="Genomic_DNA"/>
</dbReference>
<dbReference type="RefSeq" id="WP_114057725.1">
    <property type="nucleotide sequence ID" value="NZ_CP030862.1"/>
</dbReference>
<organism evidence="1 2">
    <name type="scientific">Streptomyces globosus</name>
    <dbReference type="NCBI Taxonomy" id="68209"/>
    <lineage>
        <taxon>Bacteria</taxon>
        <taxon>Bacillati</taxon>
        <taxon>Actinomycetota</taxon>
        <taxon>Actinomycetes</taxon>
        <taxon>Kitasatosporales</taxon>
        <taxon>Streptomycetaceae</taxon>
        <taxon>Streptomyces</taxon>
    </lineage>
</organism>
<proteinExistence type="predicted"/>
<reference evidence="1 2" key="1">
    <citation type="submission" date="2018-01" db="EMBL/GenBank/DDBJ databases">
        <title>Draft genome Sequence of streptomyces globosus LZH-48.</title>
        <authorList>
            <person name="Ran K."/>
            <person name="Li Z."/>
            <person name="Wei S."/>
            <person name="Dong R."/>
        </authorList>
    </citation>
    <scope>NUCLEOTIDE SEQUENCE [LARGE SCALE GENOMIC DNA]</scope>
    <source>
        <strain evidence="1 2">LZH-48</strain>
    </source>
</reference>
<accession>A0A344U6N2</accession>
<dbReference type="Proteomes" id="UP000252004">
    <property type="component" value="Chromosome"/>
</dbReference>
<dbReference type="KEGG" id="sgz:C0216_26705"/>
<dbReference type="AlphaFoldDB" id="A0A344U6N2"/>